<feature type="compositionally biased region" description="Basic and acidic residues" evidence="1">
    <location>
        <begin position="485"/>
        <end position="499"/>
    </location>
</feature>
<feature type="compositionally biased region" description="Basic and acidic residues" evidence="1">
    <location>
        <begin position="963"/>
        <end position="979"/>
    </location>
</feature>
<accession>W9YND4</accession>
<feature type="compositionally biased region" description="Basic and acidic residues" evidence="1">
    <location>
        <begin position="1199"/>
        <end position="1209"/>
    </location>
</feature>
<proteinExistence type="predicted"/>
<evidence type="ECO:0000313" key="2">
    <source>
        <dbReference type="EMBL" id="EXJ90751.1"/>
    </source>
</evidence>
<dbReference type="Proteomes" id="UP000019484">
    <property type="component" value="Unassembled WGS sequence"/>
</dbReference>
<feature type="compositionally biased region" description="Low complexity" evidence="1">
    <location>
        <begin position="1245"/>
        <end position="1256"/>
    </location>
</feature>
<feature type="compositionally biased region" description="Basic and acidic residues" evidence="1">
    <location>
        <begin position="575"/>
        <end position="587"/>
    </location>
</feature>
<feature type="compositionally biased region" description="Gly residues" evidence="1">
    <location>
        <begin position="1352"/>
        <end position="1368"/>
    </location>
</feature>
<evidence type="ECO:0000256" key="1">
    <source>
        <dbReference type="SAM" id="MobiDB-lite"/>
    </source>
</evidence>
<evidence type="ECO:0000313" key="3">
    <source>
        <dbReference type="Proteomes" id="UP000019484"/>
    </source>
</evidence>
<dbReference type="HOGENOM" id="CLU_006428_0_0_1"/>
<feature type="compositionally biased region" description="Polar residues" evidence="1">
    <location>
        <begin position="589"/>
        <end position="603"/>
    </location>
</feature>
<feature type="compositionally biased region" description="Low complexity" evidence="1">
    <location>
        <begin position="17"/>
        <end position="28"/>
    </location>
</feature>
<feature type="region of interest" description="Disordered" evidence="1">
    <location>
        <begin position="418"/>
        <end position="521"/>
    </location>
</feature>
<dbReference type="OrthoDB" id="4157653at2759"/>
<name>W9YND4_9EURO</name>
<feature type="region of interest" description="Disordered" evidence="1">
    <location>
        <begin position="117"/>
        <end position="154"/>
    </location>
</feature>
<feature type="region of interest" description="Disordered" evidence="1">
    <location>
        <begin position="1"/>
        <end position="43"/>
    </location>
</feature>
<feature type="region of interest" description="Disordered" evidence="1">
    <location>
        <begin position="963"/>
        <end position="1066"/>
    </location>
</feature>
<feature type="region of interest" description="Disordered" evidence="1">
    <location>
        <begin position="875"/>
        <end position="912"/>
    </location>
</feature>
<feature type="compositionally biased region" description="Polar residues" evidence="1">
    <location>
        <begin position="366"/>
        <end position="382"/>
    </location>
</feature>
<feature type="region of interest" description="Disordered" evidence="1">
    <location>
        <begin position="336"/>
        <end position="390"/>
    </location>
</feature>
<feature type="region of interest" description="Disordered" evidence="1">
    <location>
        <begin position="573"/>
        <end position="609"/>
    </location>
</feature>
<sequence>MGANVSKPDAHGVGISQQAGLRQQGLRRPPGPSIGYQRLPPVESRETVRFQVANVQAWRLVDSTDSLYESTTVRKSFGSAQIVPRPVAKRAPSPARASVNKKRRLVPTPRALQIAEEVSSATETDDEQKVNMGEQPALEASTSTQTDARFARPQPNNLSFFQDDEDSSCLFFDEGYASYVVSPPSNGSDLTEDQKEEQMVKTLATLQRSNIVLAKPLATIEESISSAQVSDDENDDLQEAREWMLRDQQEAAERSKKLRERNLARRQYEDHSGSSVTANTDKRQEEQQQEQQLAPPALNGNVGVHEKLSDVYSEGEQHGSNMEKLLDIAKQHVFQNSQSSRVKERDTLKSDPNAINPASQIAAEQYRTQSRHVNTQPQQEQPLHNPHGVPQENREARLRELTNTDHGVKRGMYNSVRSPRLDNQFTGDDLRSREPTGIQTTPTTMPDTTCRVNLAPKPRVPQTVNQSGVNEHPSGNRASGLEMLSAKRRENTEPDKDKTMTISCPRPNPHAPTPSVPPINRLSELDMPLAQQKVDVEPDKDNETTTAAPQPCLNATTISSAPARRISGLEMLSAKQRDNVESRDDMKTAVTSPQPSSSETPISSVAGRHAPGLTTLSAKQRLQIAAENNKVRTVRSAQRSSSATTAPSTQKSGLTLPIKFDTYDEEEKKAIVEHEIAKERKRDLEMIERVTLAIAQLRCLGEFSDLDHKELDEVQKYLSVVIEQGMCGKMKRPRIQHIRDNMRRRAVGYEEPSEADVAAWTNRVFKKSDLDFVKEELVKVEERINELGSLRTSYSTKRHNSRTKKDKRRNRADKQTRSVVGDQYADDTSTSIRQVRHSQRSVNPTQNRRQAQHAHQDRLQDMLEAKLQLFDDAAAPRQAEDSQVIDLPGGHDAPRCSQPQQRYHSDSESEEDDGAQYVFGAGMAAPKMATASTSGFTAPSSFPVSTQEVQIDQDMEEINRLEDSRQLESRTHALQRSEQRQPPPEPTTPSASTQRFDPELLKRMQNKHAQASQKPASAPGLEQSSNTGTVGVEDMADHEASATDSSEVSSSGDEADDDSEDDETSRQVFKYTVMGAFAGIEIYKDADTYIFKTTYKPASAKAMVAKIIESVLRQFPPAGGIDAGHWSLDVAYRDGLIEQHLMVGEDVTVEARVWIEKELVELDKKAYRSAKARTIAQHKFLYAVYWEKTITPVGAVGDGSEHDNHDEQQRSGVPSLPLPGLGNHHQHQQDETDIDLFGEDPPSPRSSSPMRDVVVSDSHDHSRSQARPTTTISTISPHEVQHFTTPVLANRHAKDIYMAWHATFLPGFRNEGYRRLEEDAVEQILKMLGSWGLWSREESFERVVTKEDNLAGQGGGGCGGQGRNGNGNGAAHSTNAHIKVEEKFKVWVRRIEVYGPGN</sequence>
<reference evidence="2 3" key="1">
    <citation type="submission" date="2013-03" db="EMBL/GenBank/DDBJ databases">
        <title>The Genome Sequence of Capronia coronata CBS 617.96.</title>
        <authorList>
            <consortium name="The Broad Institute Genomics Platform"/>
            <person name="Cuomo C."/>
            <person name="de Hoog S."/>
            <person name="Gorbushina A."/>
            <person name="Walker B."/>
            <person name="Young S.K."/>
            <person name="Zeng Q."/>
            <person name="Gargeya S."/>
            <person name="Fitzgerald M."/>
            <person name="Haas B."/>
            <person name="Abouelleil A."/>
            <person name="Allen A.W."/>
            <person name="Alvarado L."/>
            <person name="Arachchi H.M."/>
            <person name="Berlin A.M."/>
            <person name="Chapman S.B."/>
            <person name="Gainer-Dewar J."/>
            <person name="Goldberg J."/>
            <person name="Griggs A."/>
            <person name="Gujja S."/>
            <person name="Hansen M."/>
            <person name="Howarth C."/>
            <person name="Imamovic A."/>
            <person name="Ireland A."/>
            <person name="Larimer J."/>
            <person name="McCowan C."/>
            <person name="Murphy C."/>
            <person name="Pearson M."/>
            <person name="Poon T.W."/>
            <person name="Priest M."/>
            <person name="Roberts A."/>
            <person name="Saif S."/>
            <person name="Shea T."/>
            <person name="Sisk P."/>
            <person name="Sykes S."/>
            <person name="Wortman J."/>
            <person name="Nusbaum C."/>
            <person name="Birren B."/>
        </authorList>
    </citation>
    <scope>NUCLEOTIDE SEQUENCE [LARGE SCALE GENOMIC DNA]</scope>
    <source>
        <strain evidence="2 3">CBS 617.96</strain>
    </source>
</reference>
<feature type="compositionally biased region" description="Basic residues" evidence="1">
    <location>
        <begin position="796"/>
        <end position="811"/>
    </location>
</feature>
<comment type="caution">
    <text evidence="2">The sequence shown here is derived from an EMBL/GenBank/DDBJ whole genome shotgun (WGS) entry which is preliminary data.</text>
</comment>
<feature type="compositionally biased region" description="Basic and acidic residues" evidence="1">
    <location>
        <begin position="247"/>
        <end position="272"/>
    </location>
</feature>
<gene>
    <name evidence="2" type="ORF">A1O1_03855</name>
</gene>
<feature type="compositionally biased region" description="Polar residues" evidence="1">
    <location>
        <begin position="1265"/>
        <end position="1276"/>
    </location>
</feature>
<dbReference type="GeneID" id="19158744"/>
<feature type="compositionally biased region" description="Low complexity" evidence="1">
    <location>
        <begin position="1042"/>
        <end position="1052"/>
    </location>
</feature>
<dbReference type="EMBL" id="AMWN01000003">
    <property type="protein sequence ID" value="EXJ90751.1"/>
    <property type="molecule type" value="Genomic_DNA"/>
</dbReference>
<dbReference type="eggNOG" id="ENOG502T5BC">
    <property type="taxonomic scope" value="Eukaryota"/>
</dbReference>
<feature type="region of interest" description="Disordered" evidence="1">
    <location>
        <begin position="1351"/>
        <end position="1372"/>
    </location>
</feature>
<feature type="region of interest" description="Disordered" evidence="1">
    <location>
        <begin position="791"/>
        <end position="858"/>
    </location>
</feature>
<feature type="compositionally biased region" description="Low complexity" evidence="1">
    <location>
        <begin position="435"/>
        <end position="449"/>
    </location>
</feature>
<feature type="region of interest" description="Disordered" evidence="1">
    <location>
        <begin position="537"/>
        <end position="559"/>
    </location>
</feature>
<feature type="compositionally biased region" description="Polar residues" evidence="1">
    <location>
        <begin position="840"/>
        <end position="849"/>
    </location>
</feature>
<feature type="compositionally biased region" description="Low complexity" evidence="1">
    <location>
        <begin position="634"/>
        <end position="650"/>
    </location>
</feature>
<feature type="region of interest" description="Disordered" evidence="1">
    <location>
        <begin position="1196"/>
        <end position="1278"/>
    </location>
</feature>
<feature type="region of interest" description="Disordered" evidence="1">
    <location>
        <begin position="627"/>
        <end position="653"/>
    </location>
</feature>
<feature type="region of interest" description="Disordered" evidence="1">
    <location>
        <begin position="247"/>
        <end position="302"/>
    </location>
</feature>
<protein>
    <submittedName>
        <fullName evidence="2">Uncharacterized protein</fullName>
    </submittedName>
</protein>
<keyword evidence="3" id="KW-1185">Reference proteome</keyword>
<feature type="compositionally biased region" description="Pro residues" evidence="1">
    <location>
        <begin position="506"/>
        <end position="517"/>
    </location>
</feature>
<organism evidence="2 3">
    <name type="scientific">Capronia coronata CBS 617.96</name>
    <dbReference type="NCBI Taxonomy" id="1182541"/>
    <lineage>
        <taxon>Eukaryota</taxon>
        <taxon>Fungi</taxon>
        <taxon>Dikarya</taxon>
        <taxon>Ascomycota</taxon>
        <taxon>Pezizomycotina</taxon>
        <taxon>Eurotiomycetes</taxon>
        <taxon>Chaetothyriomycetidae</taxon>
        <taxon>Chaetothyriales</taxon>
        <taxon>Herpotrichiellaceae</taxon>
        <taxon>Capronia</taxon>
    </lineage>
</organism>
<feature type="compositionally biased region" description="Polar residues" evidence="1">
    <location>
        <begin position="544"/>
        <end position="559"/>
    </location>
</feature>
<dbReference type="RefSeq" id="XP_007722945.1">
    <property type="nucleotide sequence ID" value="XM_007724755.1"/>
</dbReference>
<feature type="compositionally biased region" description="Acidic residues" evidence="1">
    <location>
        <begin position="1053"/>
        <end position="1063"/>
    </location>
</feature>